<accession>A0A6N2SG63</accession>
<dbReference type="Pfam" id="PF11222">
    <property type="entry name" value="DUF3017"/>
    <property type="match status" value="1"/>
</dbReference>
<keyword evidence="1" id="KW-0812">Transmembrane</keyword>
<name>A0A6N2SG63_9ACTO</name>
<organism evidence="2">
    <name type="scientific">Schaalia odontolytica</name>
    <dbReference type="NCBI Taxonomy" id="1660"/>
    <lineage>
        <taxon>Bacteria</taxon>
        <taxon>Bacillati</taxon>
        <taxon>Actinomycetota</taxon>
        <taxon>Actinomycetes</taxon>
        <taxon>Actinomycetales</taxon>
        <taxon>Actinomycetaceae</taxon>
        <taxon>Schaalia</taxon>
    </lineage>
</organism>
<protein>
    <recommendedName>
        <fullName evidence="3">DUF3017 domain-containing protein</fullName>
    </recommendedName>
</protein>
<feature type="transmembrane region" description="Helical" evidence="1">
    <location>
        <begin position="70"/>
        <end position="87"/>
    </location>
</feature>
<keyword evidence="1" id="KW-1133">Transmembrane helix</keyword>
<dbReference type="AlphaFoldDB" id="A0A6N2SG63"/>
<feature type="transmembrane region" description="Helical" evidence="1">
    <location>
        <begin position="12"/>
        <end position="34"/>
    </location>
</feature>
<feature type="transmembrane region" description="Helical" evidence="1">
    <location>
        <begin position="40"/>
        <end position="58"/>
    </location>
</feature>
<reference evidence="2" key="1">
    <citation type="submission" date="2019-11" db="EMBL/GenBank/DDBJ databases">
        <authorList>
            <person name="Feng L."/>
        </authorList>
    </citation>
    <scope>NUCLEOTIDE SEQUENCE</scope>
    <source>
        <strain evidence="2">AodontolyticusLFYP35</strain>
    </source>
</reference>
<dbReference type="InterPro" id="IPR021385">
    <property type="entry name" value="DUF3017"/>
</dbReference>
<gene>
    <name evidence="2" type="ORF">AOLFYP35_00852</name>
</gene>
<evidence type="ECO:0000256" key="1">
    <source>
        <dbReference type="SAM" id="Phobius"/>
    </source>
</evidence>
<dbReference type="EMBL" id="CACRSM010000002">
    <property type="protein sequence ID" value="VYS92467.1"/>
    <property type="molecule type" value="Genomic_DNA"/>
</dbReference>
<sequence length="96" mass="10517">MEDQYSGSTGGVATLVSVAFVVLACVLITLLAVFNHPHKAVLVLVVTMFIMAVMRAVWPGRPWFASRRRWADVGLYVLLGAVIWYFSPYTATLGLG</sequence>
<evidence type="ECO:0008006" key="3">
    <source>
        <dbReference type="Google" id="ProtNLM"/>
    </source>
</evidence>
<proteinExistence type="predicted"/>
<keyword evidence="1" id="KW-0472">Membrane</keyword>
<evidence type="ECO:0000313" key="2">
    <source>
        <dbReference type="EMBL" id="VYS92467.1"/>
    </source>
</evidence>